<keyword evidence="1" id="KW-0430">Lectin</keyword>
<evidence type="ECO:0000313" key="6">
    <source>
        <dbReference type="Proteomes" id="UP001551189"/>
    </source>
</evidence>
<evidence type="ECO:0000259" key="4">
    <source>
        <dbReference type="SMART" id="SM00458"/>
    </source>
</evidence>
<protein>
    <submittedName>
        <fullName evidence="5">Ricin-type beta-trefoil lectin domain protein</fullName>
    </submittedName>
</protein>
<gene>
    <name evidence="5" type="ORF">ABZ931_37110</name>
</gene>
<accession>A0ABV3BAU0</accession>
<organism evidence="5 6">
    <name type="scientific">Streptomyces neyagawaensis</name>
    <dbReference type="NCBI Taxonomy" id="42238"/>
    <lineage>
        <taxon>Bacteria</taxon>
        <taxon>Bacillati</taxon>
        <taxon>Actinomycetota</taxon>
        <taxon>Actinomycetes</taxon>
        <taxon>Kitasatosporales</taxon>
        <taxon>Streptomycetaceae</taxon>
        <taxon>Streptomyces</taxon>
    </lineage>
</organism>
<evidence type="ECO:0000256" key="1">
    <source>
        <dbReference type="ARBA" id="ARBA00022734"/>
    </source>
</evidence>
<dbReference type="PROSITE" id="PS50231">
    <property type="entry name" value="RICIN_B_LECTIN"/>
    <property type="match status" value="4"/>
</dbReference>
<sequence length="988" mass="105061">MPLTEWLERCLRSITSLAVLMAVTVTVLVLPARPASAAVDDHHALTWNSNGANWDTVRRMSRNFDVIAVQESGARPPTARRTVRAPFEFGRWQVLEYTWPRASWDPNPLYVYHLRMRAVRNSLAIVSARPATAFYGVPPQPWHGRRAVSRSARPAFGIQLRDGSAWWTWHAGSGASSRQINDARNMIWAINSRMRRIDSWALLADFNRDMLNPRSGFTTPSGHWTLPDNVGLVLPEDARGNLQITRPASGRLLDYMATNVPGGLQARTVGHFSDHLAVQFGSTLVREDRGLVGRDLGPVGKDLGPLGKDLGPAPGAADSAIGQISRRDAPDTCLQAVVKEGGDIAPGTQVGPATCDPLADTQYWAMGADGSVSLDDMCLTNLKGGTDDGNPVVLDTCEGGDQQVWVDRANGEVYNPATGKCLDGRPSDGGLTLRACAGADTQLFTVAGVHGPSPSPPVTGALELPDDGAACLDHGRSGEGADVRAWACAPGSADQRWTVKDDTVREATADKDGRCLTNLKGGADDGNPVVLDACDGGPSQQWQFRDDGSVHNPAADKCLANAAQPVIRTCDGGVLQSWDHDADDGVIEQTEIPTCADHRRTKDGAPVRRALCVPGDAGQQWTRVGDGTLREGTVEKTGRCLDNLKGGADDGNPVVLDACDGGKSQQWRLRADGSLHNPATDKCAGTDGGPSLGAPFVLLPCTPDTGSWFSMKGTLDQPTDNPGCLDHGLAGAGASPITGECRPGSARQQWTPMKDGTLREGTAEHDADRCLDTEKGALDPGTPVVLNPCDESPGQQWRLQQDGTVLNPASKACLTTGARPTIQPCGDDPRLEPLQRWSYLVNEAVLQQTAAPTCVDHGQPGEGAPVRRRLCAPDAADQQWTAVEKDGTLREGTAEKTGRCLDTGKDAADDGTPVVLRTCDGGPSQQWEPHDDGTLFNPATGRCAGTDGALSPGTPFVLLPCEPDLQWLLTGPEPAEKPADPSQQEAQR</sequence>
<dbReference type="Proteomes" id="UP001551189">
    <property type="component" value="Unassembled WGS sequence"/>
</dbReference>
<dbReference type="PANTHER" id="PTHR11675">
    <property type="entry name" value="N-ACETYLGALACTOSAMINYLTRANSFERASE"/>
    <property type="match status" value="1"/>
</dbReference>
<reference evidence="5 6" key="1">
    <citation type="submission" date="2024-06" db="EMBL/GenBank/DDBJ databases">
        <title>The Natural Products Discovery Center: Release of the First 8490 Sequenced Strains for Exploring Actinobacteria Biosynthetic Diversity.</title>
        <authorList>
            <person name="Kalkreuter E."/>
            <person name="Kautsar S.A."/>
            <person name="Yang D."/>
            <person name="Bader C.D."/>
            <person name="Teijaro C.N."/>
            <person name="Fluegel L."/>
            <person name="Davis C.M."/>
            <person name="Simpson J.R."/>
            <person name="Lauterbach L."/>
            <person name="Steele A.D."/>
            <person name="Gui C."/>
            <person name="Meng S."/>
            <person name="Li G."/>
            <person name="Viehrig K."/>
            <person name="Ye F."/>
            <person name="Su P."/>
            <person name="Kiefer A.F."/>
            <person name="Nichols A."/>
            <person name="Cepeda A.J."/>
            <person name="Yan W."/>
            <person name="Fan B."/>
            <person name="Jiang Y."/>
            <person name="Adhikari A."/>
            <person name="Zheng C.-J."/>
            <person name="Schuster L."/>
            <person name="Cowan T.M."/>
            <person name="Smanski M.J."/>
            <person name="Chevrette M.G."/>
            <person name="De Carvalho L.P.S."/>
            <person name="Shen B."/>
        </authorList>
    </citation>
    <scope>NUCLEOTIDE SEQUENCE [LARGE SCALE GENOMIC DNA]</scope>
    <source>
        <strain evidence="5 6">NPDC046851</strain>
    </source>
</reference>
<feature type="region of interest" description="Disordered" evidence="3">
    <location>
        <begin position="968"/>
        <end position="988"/>
    </location>
</feature>
<dbReference type="InterPro" id="IPR035992">
    <property type="entry name" value="Ricin_B-like_lectins"/>
</dbReference>
<proteinExistence type="predicted"/>
<name>A0ABV3BAU0_9ACTN</name>
<keyword evidence="2" id="KW-1015">Disulfide bond</keyword>
<dbReference type="EMBL" id="JBEYXT010000329">
    <property type="protein sequence ID" value="MEU6806563.1"/>
    <property type="molecule type" value="Genomic_DNA"/>
</dbReference>
<evidence type="ECO:0000313" key="5">
    <source>
        <dbReference type="EMBL" id="MEU6806563.1"/>
    </source>
</evidence>
<evidence type="ECO:0000256" key="3">
    <source>
        <dbReference type="SAM" id="MobiDB-lite"/>
    </source>
</evidence>
<dbReference type="Pfam" id="PF00652">
    <property type="entry name" value="Ricin_B_lectin"/>
    <property type="match status" value="4"/>
</dbReference>
<feature type="domain" description="Ricin B lectin" evidence="4">
    <location>
        <begin position="501"/>
        <end position="624"/>
    </location>
</feature>
<evidence type="ECO:0000256" key="2">
    <source>
        <dbReference type="ARBA" id="ARBA00023157"/>
    </source>
</evidence>
<feature type="domain" description="Ricin B lectin" evidence="4">
    <location>
        <begin position="366"/>
        <end position="500"/>
    </location>
</feature>
<dbReference type="InterPro" id="IPR036691">
    <property type="entry name" value="Endo/exonu/phosph_ase_sf"/>
</dbReference>
<feature type="domain" description="Ricin B lectin" evidence="4">
    <location>
        <begin position="626"/>
        <end position="800"/>
    </location>
</feature>
<keyword evidence="6" id="KW-1185">Reference proteome</keyword>
<dbReference type="PANTHER" id="PTHR11675:SF119">
    <property type="entry name" value="POLYPEPTIDE N-ACETYLGALACTOSAMINYLTRANSFERASE 2"/>
    <property type="match status" value="1"/>
</dbReference>
<dbReference type="SMART" id="SM00458">
    <property type="entry name" value="RICIN"/>
    <property type="match status" value="4"/>
</dbReference>
<dbReference type="InterPro" id="IPR000772">
    <property type="entry name" value="Ricin_B_lectin"/>
</dbReference>
<dbReference type="SUPFAM" id="SSF50370">
    <property type="entry name" value="Ricin B-like lectins"/>
    <property type="match status" value="5"/>
</dbReference>
<dbReference type="Gene3D" id="3.60.10.10">
    <property type="entry name" value="Endonuclease/exonuclease/phosphatase"/>
    <property type="match status" value="1"/>
</dbReference>
<dbReference type="Gene3D" id="2.80.10.50">
    <property type="match status" value="5"/>
</dbReference>
<dbReference type="RefSeq" id="WP_359702283.1">
    <property type="nucleotide sequence ID" value="NZ_JBEYXT010000329.1"/>
</dbReference>
<feature type="domain" description="Ricin B lectin" evidence="4">
    <location>
        <begin position="842"/>
        <end position="970"/>
    </location>
</feature>
<comment type="caution">
    <text evidence="5">The sequence shown here is derived from an EMBL/GenBank/DDBJ whole genome shotgun (WGS) entry which is preliminary data.</text>
</comment>